<feature type="transmembrane region" description="Helical" evidence="1">
    <location>
        <begin position="135"/>
        <end position="166"/>
    </location>
</feature>
<dbReference type="STRING" id="644295.Metev_0476"/>
<keyword evidence="1" id="KW-0812">Transmembrane</keyword>
<name>D7E848_METEZ</name>
<reference evidence="2 3" key="1">
    <citation type="submission" date="2010-06" db="EMBL/GenBank/DDBJ databases">
        <title>Complete sequence chromosome of Methanohalobium evestigatum Z-7303.</title>
        <authorList>
            <consortium name="US DOE Joint Genome Institute"/>
            <person name="Lucas S."/>
            <person name="Copeland A."/>
            <person name="Lapidus A."/>
            <person name="Cheng J.-F."/>
            <person name="Bruce D."/>
            <person name="Goodwin L."/>
            <person name="Pitluck S."/>
            <person name="Saunders E."/>
            <person name="Detter J.C."/>
            <person name="Han C."/>
            <person name="Tapia R."/>
            <person name="Land M."/>
            <person name="Hauser L."/>
            <person name="Kyrpides N."/>
            <person name="Mikhailova N."/>
            <person name="Sieprawska-Lupa M."/>
            <person name="Whitman W.B."/>
            <person name="Anderson I."/>
            <person name="Woyke T."/>
        </authorList>
    </citation>
    <scope>NUCLEOTIDE SEQUENCE [LARGE SCALE GENOMIC DNA]</scope>
    <source>
        <strain evidence="3">ATCC BAA-1072 / DSM 3721 / NBRC 107634 / OCM 161 / Z-7303</strain>
    </source>
</reference>
<dbReference type="OrthoDB" id="147905at2157"/>
<keyword evidence="3" id="KW-1185">Reference proteome</keyword>
<dbReference type="KEGG" id="mev:Metev_0476"/>
<feature type="transmembrane region" description="Helical" evidence="1">
    <location>
        <begin position="20"/>
        <end position="45"/>
    </location>
</feature>
<dbReference type="Proteomes" id="UP000000391">
    <property type="component" value="Chromosome"/>
</dbReference>
<dbReference type="PANTHER" id="PTHR40076:SF1">
    <property type="entry name" value="MEMBRANE PROTEIN"/>
    <property type="match status" value="1"/>
</dbReference>
<dbReference type="GeneID" id="9346095"/>
<feature type="transmembrane region" description="Helical" evidence="1">
    <location>
        <begin position="74"/>
        <end position="106"/>
    </location>
</feature>
<dbReference type="AlphaFoldDB" id="D7E848"/>
<accession>D7E848</accession>
<keyword evidence="1" id="KW-1133">Transmembrane helix</keyword>
<sequence>MDVEGLLKNTWYVFRDNFVAFVVGSIVAVIGSILIVTIAPLFYGLTYMALKGVKGVKVEINDVFEGFHHFAKSWIFAIITGVLLFIGYMAFVIPGVILSILLVYALPLLVIKDYNSIDAIRESISFSRENLADTLVIFVIGAFINFVGGAITFGFILSLPFATILYTKATKSLIKEHETYPETEVVGG</sequence>
<organism evidence="2 3">
    <name type="scientific">Methanohalobium evestigatum (strain ATCC BAA-1072 / DSM 3721 / NBRC 107634 / OCM 161 / Z-7303)</name>
    <dbReference type="NCBI Taxonomy" id="644295"/>
    <lineage>
        <taxon>Archaea</taxon>
        <taxon>Methanobacteriati</taxon>
        <taxon>Methanobacteriota</taxon>
        <taxon>Stenosarchaea group</taxon>
        <taxon>Methanomicrobia</taxon>
        <taxon>Methanosarcinales</taxon>
        <taxon>Methanosarcinaceae</taxon>
        <taxon>Methanohalobium</taxon>
    </lineage>
</organism>
<proteinExistence type="predicted"/>
<dbReference type="HOGENOM" id="CLU_1393571_0_0_2"/>
<evidence type="ECO:0000256" key="1">
    <source>
        <dbReference type="SAM" id="Phobius"/>
    </source>
</evidence>
<dbReference type="InterPro" id="IPR010380">
    <property type="entry name" value="DUF975"/>
</dbReference>
<dbReference type="EMBL" id="CP002069">
    <property type="protein sequence ID" value="ADI73390.1"/>
    <property type="molecule type" value="Genomic_DNA"/>
</dbReference>
<gene>
    <name evidence="2" type="ordered locus">Metev_0476</name>
</gene>
<protein>
    <submittedName>
        <fullName evidence="2">Glycerophosphoryl diester phosphodiesterase, membrane domain protein</fullName>
    </submittedName>
</protein>
<evidence type="ECO:0000313" key="2">
    <source>
        <dbReference type="EMBL" id="ADI73390.1"/>
    </source>
</evidence>
<keyword evidence="1" id="KW-0472">Membrane</keyword>
<dbReference type="RefSeq" id="WP_013193958.1">
    <property type="nucleotide sequence ID" value="NC_014253.1"/>
</dbReference>
<dbReference type="PANTHER" id="PTHR40076">
    <property type="entry name" value="MEMBRANE PROTEIN-RELATED"/>
    <property type="match status" value="1"/>
</dbReference>
<evidence type="ECO:0000313" key="3">
    <source>
        <dbReference type="Proteomes" id="UP000000391"/>
    </source>
</evidence>